<evidence type="ECO:0000256" key="5">
    <source>
        <dbReference type="ARBA" id="ARBA00022741"/>
    </source>
</evidence>
<dbReference type="EMBL" id="SWLB01000004">
    <property type="protein sequence ID" value="KAF3339502.1"/>
    <property type="molecule type" value="Genomic_DNA"/>
</dbReference>
<keyword evidence="6" id="KW-0067">ATP-binding</keyword>
<keyword evidence="4 9" id="KW-0812">Transmembrane</keyword>
<sequence length="614" mass="68349">MMETELVGGSSIFYKPQRSLTLKFEDVVYKIKSKAQNSNQKSSTRTILNGVSGVVRPGEMLALLGPSGSGKTTLLTILGGRLSLTGTKSVKGKVTGTIAFNGCPYSSSLSRNIGFVTQDDVLYPHLTVTETLLYTVLLRLPDSISRKEKADIAEGVMAELGLTACRDSIIGNSEKRGVSGGERKRVSIGQELLINPSLLFLDEPTSGLDSTTAGKIVLTLLNLTKGGRTVVMSIHQPSSRMFYMFHKVLLLSDGHPLFFGKASLAMEYFASVGYAPNVAMNPSDFLLDIANGLSPDETVSDRQEIKDELVSAYNTELKNLVQEELEEVTRQLRETEEPNPSTKWCTSWWSQFTVLLQRGLKERRHESFGTLRIIQIFMASIISGALWFQSQGHVQDQVGLIFNIVGIWSFTPVFEALFTFPQEREMLTKERSSRMYRLSSYLMARLIGDLPMELILPTVSVTITYWMGGLKPAVLSYIEFLLVILFSVLVWQGLGLAIGAFIMDLKKAATFTSILMLLFMIVSGFYVQKVPVFLAWVKYVAISFHTFKLLLQTQFTPADTYECAPGQRCSVANLPTVKVVGFEHRQFNIIVMFVLLILLRFLAYMGLRRIGVSK</sequence>
<dbReference type="GO" id="GO:0005886">
    <property type="term" value="C:plasma membrane"/>
    <property type="evidence" value="ECO:0007669"/>
    <property type="project" value="TreeGrafter"/>
</dbReference>
<feature type="transmembrane region" description="Helical" evidence="9">
    <location>
        <begin position="587"/>
        <end position="607"/>
    </location>
</feature>
<feature type="transmembrane region" description="Helical" evidence="9">
    <location>
        <begin position="509"/>
        <end position="527"/>
    </location>
</feature>
<evidence type="ECO:0000256" key="2">
    <source>
        <dbReference type="ARBA" id="ARBA00005814"/>
    </source>
</evidence>
<evidence type="ECO:0000256" key="4">
    <source>
        <dbReference type="ARBA" id="ARBA00022692"/>
    </source>
</evidence>
<dbReference type="Pfam" id="PF01061">
    <property type="entry name" value="ABC2_membrane"/>
    <property type="match status" value="1"/>
</dbReference>
<protein>
    <submittedName>
        <fullName evidence="11">ABC transporter G family member 9</fullName>
    </submittedName>
</protein>
<dbReference type="AlphaFoldDB" id="A0A833RHA7"/>
<gene>
    <name evidence="11" type="ORF">FCM35_KLT16973</name>
</gene>
<feature type="transmembrane region" description="Helical" evidence="9">
    <location>
        <begin position="400"/>
        <end position="421"/>
    </location>
</feature>
<dbReference type="OrthoDB" id="669390at2759"/>
<dbReference type="InterPro" id="IPR050352">
    <property type="entry name" value="ABCG_transporters"/>
</dbReference>
<name>A0A833RHA7_9POAL</name>
<evidence type="ECO:0000313" key="12">
    <source>
        <dbReference type="Proteomes" id="UP000623129"/>
    </source>
</evidence>
<evidence type="ECO:0000313" key="11">
    <source>
        <dbReference type="EMBL" id="KAF3339502.1"/>
    </source>
</evidence>
<reference evidence="11" key="1">
    <citation type="submission" date="2020-01" db="EMBL/GenBank/DDBJ databases">
        <title>Genome sequence of Kobresia littledalei, the first chromosome-level genome in the family Cyperaceae.</title>
        <authorList>
            <person name="Qu G."/>
        </authorList>
    </citation>
    <scope>NUCLEOTIDE SEQUENCE</scope>
    <source>
        <strain evidence="11">C.B.Clarke</strain>
        <tissue evidence="11">Leaf</tissue>
    </source>
</reference>
<keyword evidence="3" id="KW-0813">Transport</keyword>
<accession>A0A833RHA7</accession>
<dbReference type="PROSITE" id="PS00211">
    <property type="entry name" value="ABC_TRANSPORTER_1"/>
    <property type="match status" value="1"/>
</dbReference>
<dbReference type="InterPro" id="IPR043926">
    <property type="entry name" value="ABCG_dom"/>
</dbReference>
<keyword evidence="7 9" id="KW-1133">Transmembrane helix</keyword>
<dbReference type="GO" id="GO:0005524">
    <property type="term" value="F:ATP binding"/>
    <property type="evidence" value="ECO:0007669"/>
    <property type="project" value="UniProtKB-KW"/>
</dbReference>
<dbReference type="Gene3D" id="3.40.50.300">
    <property type="entry name" value="P-loop containing nucleotide triphosphate hydrolases"/>
    <property type="match status" value="1"/>
</dbReference>
<evidence type="ECO:0000256" key="3">
    <source>
        <dbReference type="ARBA" id="ARBA00022448"/>
    </source>
</evidence>
<feature type="transmembrane region" description="Helical" evidence="9">
    <location>
        <begin position="442"/>
        <end position="468"/>
    </location>
</feature>
<dbReference type="InterPro" id="IPR027417">
    <property type="entry name" value="P-loop_NTPase"/>
</dbReference>
<dbReference type="InterPro" id="IPR013525">
    <property type="entry name" value="ABC2_TM"/>
</dbReference>
<evidence type="ECO:0000256" key="7">
    <source>
        <dbReference type="ARBA" id="ARBA00022989"/>
    </source>
</evidence>
<evidence type="ECO:0000256" key="8">
    <source>
        <dbReference type="ARBA" id="ARBA00023136"/>
    </source>
</evidence>
<dbReference type="InterPro" id="IPR017871">
    <property type="entry name" value="ABC_transporter-like_CS"/>
</dbReference>
<dbReference type="PROSITE" id="PS50893">
    <property type="entry name" value="ABC_TRANSPORTER_2"/>
    <property type="match status" value="1"/>
</dbReference>
<dbReference type="GO" id="GO:0140359">
    <property type="term" value="F:ABC-type transporter activity"/>
    <property type="evidence" value="ECO:0007669"/>
    <property type="project" value="InterPro"/>
</dbReference>
<keyword evidence="5" id="KW-0547">Nucleotide-binding</keyword>
<dbReference type="InterPro" id="IPR003593">
    <property type="entry name" value="AAA+_ATPase"/>
</dbReference>
<organism evidence="11 12">
    <name type="scientific">Carex littledalei</name>
    <dbReference type="NCBI Taxonomy" id="544730"/>
    <lineage>
        <taxon>Eukaryota</taxon>
        <taxon>Viridiplantae</taxon>
        <taxon>Streptophyta</taxon>
        <taxon>Embryophyta</taxon>
        <taxon>Tracheophyta</taxon>
        <taxon>Spermatophyta</taxon>
        <taxon>Magnoliopsida</taxon>
        <taxon>Liliopsida</taxon>
        <taxon>Poales</taxon>
        <taxon>Cyperaceae</taxon>
        <taxon>Cyperoideae</taxon>
        <taxon>Cariceae</taxon>
        <taxon>Carex</taxon>
        <taxon>Carex subgen. Euthyceras</taxon>
    </lineage>
</organism>
<dbReference type="SUPFAM" id="SSF52540">
    <property type="entry name" value="P-loop containing nucleoside triphosphate hydrolases"/>
    <property type="match status" value="1"/>
</dbReference>
<dbReference type="SMART" id="SM00382">
    <property type="entry name" value="AAA"/>
    <property type="match status" value="1"/>
</dbReference>
<dbReference type="PANTHER" id="PTHR48041:SF22">
    <property type="entry name" value="ABC TRANSPORTER G FAMILY MEMBER 9"/>
    <property type="match status" value="1"/>
</dbReference>
<dbReference type="PANTHER" id="PTHR48041">
    <property type="entry name" value="ABC TRANSPORTER G FAMILY MEMBER 28"/>
    <property type="match status" value="1"/>
</dbReference>
<feature type="transmembrane region" description="Helical" evidence="9">
    <location>
        <begin position="480"/>
        <end position="502"/>
    </location>
</feature>
<dbReference type="FunFam" id="3.40.50.300:FF:000337">
    <property type="entry name" value="ABC transporter G family member 22"/>
    <property type="match status" value="1"/>
</dbReference>
<dbReference type="InterPro" id="IPR003439">
    <property type="entry name" value="ABC_transporter-like_ATP-bd"/>
</dbReference>
<comment type="caution">
    <text evidence="11">The sequence shown here is derived from an EMBL/GenBank/DDBJ whole genome shotgun (WGS) entry which is preliminary data.</text>
</comment>
<feature type="domain" description="ABC transporter" evidence="10">
    <location>
        <begin position="22"/>
        <end position="278"/>
    </location>
</feature>
<dbReference type="GO" id="GO:0016887">
    <property type="term" value="F:ATP hydrolysis activity"/>
    <property type="evidence" value="ECO:0007669"/>
    <property type="project" value="InterPro"/>
</dbReference>
<keyword evidence="8 9" id="KW-0472">Membrane</keyword>
<dbReference type="Pfam" id="PF19055">
    <property type="entry name" value="ABC2_membrane_7"/>
    <property type="match status" value="1"/>
</dbReference>
<evidence type="ECO:0000256" key="6">
    <source>
        <dbReference type="ARBA" id="ARBA00022840"/>
    </source>
</evidence>
<proteinExistence type="inferred from homology"/>
<dbReference type="Proteomes" id="UP000623129">
    <property type="component" value="Unassembled WGS sequence"/>
</dbReference>
<feature type="transmembrane region" description="Helical" evidence="9">
    <location>
        <begin position="368"/>
        <end position="388"/>
    </location>
</feature>
<comment type="subcellular location">
    <subcellularLocation>
        <location evidence="1">Membrane</location>
        <topology evidence="1">Multi-pass membrane protein</topology>
    </subcellularLocation>
</comment>
<keyword evidence="12" id="KW-1185">Reference proteome</keyword>
<dbReference type="CDD" id="cd03213">
    <property type="entry name" value="ABCG_EPDR"/>
    <property type="match status" value="1"/>
</dbReference>
<evidence type="ECO:0000256" key="1">
    <source>
        <dbReference type="ARBA" id="ARBA00004141"/>
    </source>
</evidence>
<evidence type="ECO:0000256" key="9">
    <source>
        <dbReference type="SAM" id="Phobius"/>
    </source>
</evidence>
<evidence type="ECO:0000259" key="10">
    <source>
        <dbReference type="PROSITE" id="PS50893"/>
    </source>
</evidence>
<dbReference type="Pfam" id="PF00005">
    <property type="entry name" value="ABC_tran"/>
    <property type="match status" value="1"/>
</dbReference>
<comment type="similarity">
    <text evidence="2">Belongs to the ABC transporter superfamily. ABCG family. Eye pigment precursor importer (TC 3.A.1.204) subfamily.</text>
</comment>